<sequence>MLDPSHILEYQPVELEEDLSYEEQPVQILDRKEQMLRSRSILVVKVLWRSQTVEEATWEPEAQIFLGPYGTSGVMNRSPGCSDSIMQGVSTARISRQDPHVVRQHGNISSSHSRKRASDVRGLNCEPSYRVECPDDSALTGVDFGPESDPELGSYFDDPDDLVSDSYSDDDPDPDSNDDPNPDLDPDPEFVYYSDLDPDFDSDSDFDSGPNSSSDPNLNSY</sequence>
<evidence type="ECO:0000313" key="2">
    <source>
        <dbReference type="EMBL" id="KAI5323594.1"/>
    </source>
</evidence>
<dbReference type="PANTHER" id="PTHR46148:SF57">
    <property type="entry name" value="OS12G0499874 PROTEIN"/>
    <property type="match status" value="1"/>
</dbReference>
<dbReference type="Proteomes" id="UP001054821">
    <property type="component" value="Chromosome 6"/>
</dbReference>
<dbReference type="AlphaFoldDB" id="A0AAD4VEF9"/>
<gene>
    <name evidence="2" type="ORF">L3X38_032666</name>
</gene>
<accession>A0AAD4VEF9</accession>
<comment type="caution">
    <text evidence="2">The sequence shown here is derived from an EMBL/GenBank/DDBJ whole genome shotgun (WGS) entry which is preliminary data.</text>
</comment>
<feature type="compositionally biased region" description="Acidic residues" evidence="1">
    <location>
        <begin position="196"/>
        <end position="206"/>
    </location>
</feature>
<dbReference type="EMBL" id="JAJFAZ020000006">
    <property type="protein sequence ID" value="KAI5323594.1"/>
    <property type="molecule type" value="Genomic_DNA"/>
</dbReference>
<name>A0AAD4VEF9_PRUDU</name>
<protein>
    <recommendedName>
        <fullName evidence="4">Chromo domain-containing protein</fullName>
    </recommendedName>
</protein>
<feature type="region of interest" description="Disordered" evidence="1">
    <location>
        <begin position="134"/>
        <end position="221"/>
    </location>
</feature>
<evidence type="ECO:0000256" key="1">
    <source>
        <dbReference type="SAM" id="MobiDB-lite"/>
    </source>
</evidence>
<proteinExistence type="predicted"/>
<evidence type="ECO:0000313" key="3">
    <source>
        <dbReference type="Proteomes" id="UP001054821"/>
    </source>
</evidence>
<feature type="compositionally biased region" description="Low complexity" evidence="1">
    <location>
        <begin position="207"/>
        <end position="221"/>
    </location>
</feature>
<keyword evidence="3" id="KW-1185">Reference proteome</keyword>
<organism evidence="2 3">
    <name type="scientific">Prunus dulcis</name>
    <name type="common">Almond</name>
    <name type="synonym">Amygdalus dulcis</name>
    <dbReference type="NCBI Taxonomy" id="3755"/>
    <lineage>
        <taxon>Eukaryota</taxon>
        <taxon>Viridiplantae</taxon>
        <taxon>Streptophyta</taxon>
        <taxon>Embryophyta</taxon>
        <taxon>Tracheophyta</taxon>
        <taxon>Spermatophyta</taxon>
        <taxon>Magnoliopsida</taxon>
        <taxon>eudicotyledons</taxon>
        <taxon>Gunneridae</taxon>
        <taxon>Pentapetalae</taxon>
        <taxon>rosids</taxon>
        <taxon>fabids</taxon>
        <taxon>Rosales</taxon>
        <taxon>Rosaceae</taxon>
        <taxon>Amygdaloideae</taxon>
        <taxon>Amygdaleae</taxon>
        <taxon>Prunus</taxon>
    </lineage>
</organism>
<feature type="compositionally biased region" description="Acidic residues" evidence="1">
    <location>
        <begin position="157"/>
        <end position="188"/>
    </location>
</feature>
<evidence type="ECO:0008006" key="4">
    <source>
        <dbReference type="Google" id="ProtNLM"/>
    </source>
</evidence>
<dbReference type="PANTHER" id="PTHR46148">
    <property type="entry name" value="CHROMO DOMAIN-CONTAINING PROTEIN"/>
    <property type="match status" value="1"/>
</dbReference>
<feature type="region of interest" description="Disordered" evidence="1">
    <location>
        <begin position="93"/>
        <end position="121"/>
    </location>
</feature>
<reference evidence="2 3" key="1">
    <citation type="journal article" date="2022" name="G3 (Bethesda)">
        <title>Whole-genome sequence and methylome profiling of the almond [Prunus dulcis (Mill.) D.A. Webb] cultivar 'Nonpareil'.</title>
        <authorList>
            <person name="D'Amico-Willman K.M."/>
            <person name="Ouma W.Z."/>
            <person name="Meulia T."/>
            <person name="Sideli G.M."/>
            <person name="Gradziel T.M."/>
            <person name="Fresnedo-Ramirez J."/>
        </authorList>
    </citation>
    <scope>NUCLEOTIDE SEQUENCE [LARGE SCALE GENOMIC DNA]</scope>
    <source>
        <strain evidence="2">Clone GOH B32 T37-40</strain>
    </source>
</reference>